<organism evidence="1 2">
    <name type="scientific">Streptococcus mitis</name>
    <dbReference type="NCBI Taxonomy" id="28037"/>
    <lineage>
        <taxon>Bacteria</taxon>
        <taxon>Bacillati</taxon>
        <taxon>Bacillota</taxon>
        <taxon>Bacilli</taxon>
        <taxon>Lactobacillales</taxon>
        <taxon>Streptococcaceae</taxon>
        <taxon>Streptococcus</taxon>
        <taxon>Streptococcus mitis group</taxon>
    </lineage>
</organism>
<dbReference type="PATRIC" id="fig|28037.99.peg.800"/>
<protein>
    <submittedName>
        <fullName evidence="1">Uncharacterized protein</fullName>
    </submittedName>
</protein>
<evidence type="ECO:0000313" key="2">
    <source>
        <dbReference type="Proteomes" id="UP000028093"/>
    </source>
</evidence>
<name>A0A081PQJ6_STRMT</name>
<accession>A0A081PQJ6</accession>
<dbReference type="AlphaFoldDB" id="A0A081PQJ6"/>
<dbReference type="EMBL" id="JPFT01000005">
    <property type="protein sequence ID" value="KEQ32969.1"/>
    <property type="molecule type" value="Genomic_DNA"/>
</dbReference>
<proteinExistence type="predicted"/>
<reference evidence="1 2" key="1">
    <citation type="submission" date="2014-05" db="EMBL/GenBank/DDBJ databases">
        <authorList>
            <person name="Daugherty S.C."/>
            <person name="Tallon L.J."/>
            <person name="Sadzewicz L."/>
            <person name="Kilian M."/>
            <person name="Tettelin H."/>
        </authorList>
    </citation>
    <scope>NUCLEOTIDE SEQUENCE [LARGE SCALE GENOMIC DNA]</scope>
    <source>
        <strain evidence="1 2">SK1126</strain>
    </source>
</reference>
<gene>
    <name evidence="1" type="ORF">SK1126_0872</name>
</gene>
<comment type="caution">
    <text evidence="1">The sequence shown here is derived from an EMBL/GenBank/DDBJ whole genome shotgun (WGS) entry which is preliminary data.</text>
</comment>
<sequence length="49" mass="5290">MGLGAGCAVVALTTLATVAKPKLKTLETRKTDAFLLILFSFYFSLKLNI</sequence>
<dbReference type="Proteomes" id="UP000028093">
    <property type="component" value="Unassembled WGS sequence"/>
</dbReference>
<evidence type="ECO:0000313" key="1">
    <source>
        <dbReference type="EMBL" id="KEQ32969.1"/>
    </source>
</evidence>